<evidence type="ECO:0000256" key="15">
    <source>
        <dbReference type="ARBA" id="ARBA00033270"/>
    </source>
</evidence>
<evidence type="ECO:0000256" key="5">
    <source>
        <dbReference type="ARBA" id="ARBA00022676"/>
    </source>
</evidence>
<feature type="transmembrane region" description="Helical" evidence="21">
    <location>
        <begin position="164"/>
        <end position="181"/>
    </location>
</feature>
<keyword evidence="9" id="KW-0573">Peptidoglycan synthesis</keyword>
<dbReference type="InterPro" id="IPR013437">
    <property type="entry name" value="FtsW"/>
</dbReference>
<dbReference type="STRING" id="1798705.A2563_04440"/>
<accession>A0A1F6P9M1</accession>
<dbReference type="EMBL" id="MFRA01000005">
    <property type="protein sequence ID" value="OGH92885.1"/>
    <property type="molecule type" value="Genomic_DNA"/>
</dbReference>
<evidence type="ECO:0000256" key="2">
    <source>
        <dbReference type="ARBA" id="ARBA00004752"/>
    </source>
</evidence>
<evidence type="ECO:0000256" key="18">
    <source>
        <dbReference type="ARBA" id="ARBA00041418"/>
    </source>
</evidence>
<evidence type="ECO:0000313" key="23">
    <source>
        <dbReference type="Proteomes" id="UP000176634"/>
    </source>
</evidence>
<keyword evidence="12" id="KW-0131">Cell cycle</keyword>
<feature type="transmembrane region" description="Helical" evidence="21">
    <location>
        <begin position="265"/>
        <end position="290"/>
    </location>
</feature>
<evidence type="ECO:0000256" key="1">
    <source>
        <dbReference type="ARBA" id="ARBA00004651"/>
    </source>
</evidence>
<feature type="transmembrane region" description="Helical" evidence="21">
    <location>
        <begin position="50"/>
        <end position="71"/>
    </location>
</feature>
<feature type="transmembrane region" description="Helical" evidence="21">
    <location>
        <begin position="311"/>
        <end position="333"/>
    </location>
</feature>
<dbReference type="GO" id="GO:0005886">
    <property type="term" value="C:plasma membrane"/>
    <property type="evidence" value="ECO:0007669"/>
    <property type="project" value="UniProtKB-SubCell"/>
</dbReference>
<dbReference type="GO" id="GO:0071555">
    <property type="term" value="P:cell wall organization"/>
    <property type="evidence" value="ECO:0007669"/>
    <property type="project" value="UniProtKB-KW"/>
</dbReference>
<evidence type="ECO:0000256" key="14">
    <source>
        <dbReference type="ARBA" id="ARBA00032370"/>
    </source>
</evidence>
<dbReference type="GO" id="GO:0009252">
    <property type="term" value="P:peptidoglycan biosynthetic process"/>
    <property type="evidence" value="ECO:0007669"/>
    <property type="project" value="UniProtKB-KW"/>
</dbReference>
<evidence type="ECO:0000256" key="13">
    <source>
        <dbReference type="ARBA" id="ARBA00023316"/>
    </source>
</evidence>
<reference evidence="22 23" key="1">
    <citation type="journal article" date="2016" name="Nat. Commun.">
        <title>Thousands of microbial genomes shed light on interconnected biogeochemical processes in an aquifer system.</title>
        <authorList>
            <person name="Anantharaman K."/>
            <person name="Brown C.T."/>
            <person name="Hug L.A."/>
            <person name="Sharon I."/>
            <person name="Castelle C.J."/>
            <person name="Probst A.J."/>
            <person name="Thomas B.C."/>
            <person name="Singh A."/>
            <person name="Wilkins M.J."/>
            <person name="Karaoz U."/>
            <person name="Brodie E.L."/>
            <person name="Williams K.H."/>
            <person name="Hubbard S.S."/>
            <person name="Banfield J.F."/>
        </authorList>
    </citation>
    <scope>NUCLEOTIDE SEQUENCE [LARGE SCALE GENOMIC DNA]</scope>
</reference>
<dbReference type="Pfam" id="PF01098">
    <property type="entry name" value="FTSW_RODA_SPOVE"/>
    <property type="match status" value="1"/>
</dbReference>
<evidence type="ECO:0000256" key="4">
    <source>
        <dbReference type="ARBA" id="ARBA00022618"/>
    </source>
</evidence>
<evidence type="ECO:0000256" key="12">
    <source>
        <dbReference type="ARBA" id="ARBA00023306"/>
    </source>
</evidence>
<evidence type="ECO:0000256" key="11">
    <source>
        <dbReference type="ARBA" id="ARBA00023136"/>
    </source>
</evidence>
<keyword evidence="3" id="KW-1003">Cell membrane</keyword>
<evidence type="ECO:0000256" key="9">
    <source>
        <dbReference type="ARBA" id="ARBA00022984"/>
    </source>
</evidence>
<feature type="transmembrane region" description="Helical" evidence="21">
    <location>
        <begin position="339"/>
        <end position="360"/>
    </location>
</feature>
<evidence type="ECO:0000256" key="16">
    <source>
        <dbReference type="ARBA" id="ARBA00038053"/>
    </source>
</evidence>
<feature type="transmembrane region" description="Helical" evidence="21">
    <location>
        <begin position="140"/>
        <end position="158"/>
    </location>
</feature>
<dbReference type="NCBIfam" id="TIGR02614">
    <property type="entry name" value="ftsW"/>
    <property type="match status" value="1"/>
</dbReference>
<keyword evidence="6" id="KW-0808">Transferase</keyword>
<sequence length="367" mass="39850">MEKAKQSADRLFLLLFGILVIFGLIMLASASAPIGYAKFGDTYFFIKKQILFGFLPGVFLFLVLGNIRYGLLQRFGGLIYLFSLIILSLVFIPGVGLIINGSRSWAQVFGLSFQPSEFIKLALIIFLAKLLAESKDLKDWKNGLLPIFSMIMPAVLLIVAQPDVGTLSILIVIIFGMLFLADIPRVYLAGMGLLAVVAFIGLLVIAPYRVQRLTTFLHPELDPQGQGYQINQAYLAVGSGGIWGLGLGHSRQKFQYLPEVQADSIFAVVAEEMGLLITSSLVFLIAFLGLRGLKIAKGAPDQFGRLLGAGIMIWFVWQSFLNIGTIIGLLPLTGVPLPFISHGGSAMLIGLASIGIMANISKHSKVN</sequence>
<dbReference type="GO" id="GO:0015648">
    <property type="term" value="F:lipid-linked peptidoglycan transporter activity"/>
    <property type="evidence" value="ECO:0007669"/>
    <property type="project" value="TreeGrafter"/>
</dbReference>
<comment type="pathway">
    <text evidence="2">Cell wall biogenesis; peptidoglycan biosynthesis.</text>
</comment>
<keyword evidence="8" id="KW-0133">Cell shape</keyword>
<keyword evidence="10 21" id="KW-1133">Transmembrane helix</keyword>
<dbReference type="GO" id="GO:0032153">
    <property type="term" value="C:cell division site"/>
    <property type="evidence" value="ECO:0007669"/>
    <property type="project" value="TreeGrafter"/>
</dbReference>
<comment type="similarity">
    <text evidence="16">Belongs to the SEDS family. FtsW subfamily.</text>
</comment>
<evidence type="ECO:0000313" key="22">
    <source>
        <dbReference type="EMBL" id="OGH92885.1"/>
    </source>
</evidence>
<dbReference type="EC" id="2.4.99.28" evidence="19"/>
<evidence type="ECO:0000256" key="6">
    <source>
        <dbReference type="ARBA" id="ARBA00022679"/>
    </source>
</evidence>
<evidence type="ECO:0000256" key="17">
    <source>
        <dbReference type="ARBA" id="ARBA00041185"/>
    </source>
</evidence>
<dbReference type="GO" id="GO:0051301">
    <property type="term" value="P:cell division"/>
    <property type="evidence" value="ECO:0007669"/>
    <property type="project" value="UniProtKB-KW"/>
</dbReference>
<gene>
    <name evidence="22" type="ORF">A2563_04440</name>
</gene>
<evidence type="ECO:0000256" key="21">
    <source>
        <dbReference type="SAM" id="Phobius"/>
    </source>
</evidence>
<feature type="transmembrane region" description="Helical" evidence="21">
    <location>
        <begin position="78"/>
        <end position="99"/>
    </location>
</feature>
<evidence type="ECO:0000256" key="10">
    <source>
        <dbReference type="ARBA" id="ARBA00022989"/>
    </source>
</evidence>
<comment type="caution">
    <text evidence="22">The sequence shown here is derived from an EMBL/GenBank/DDBJ whole genome shotgun (WGS) entry which is preliminary data.</text>
</comment>
<keyword evidence="5" id="KW-0328">Glycosyltransferase</keyword>
<keyword evidence="4 22" id="KW-0132">Cell division</keyword>
<keyword evidence="11 21" id="KW-0472">Membrane</keyword>
<dbReference type="PANTHER" id="PTHR30474">
    <property type="entry name" value="CELL CYCLE PROTEIN"/>
    <property type="match status" value="1"/>
</dbReference>
<dbReference type="GO" id="GO:0008360">
    <property type="term" value="P:regulation of cell shape"/>
    <property type="evidence" value="ECO:0007669"/>
    <property type="project" value="UniProtKB-KW"/>
</dbReference>
<dbReference type="InterPro" id="IPR001182">
    <property type="entry name" value="FtsW/RodA"/>
</dbReference>
<dbReference type="PANTHER" id="PTHR30474:SF2">
    <property type="entry name" value="PEPTIDOGLYCAN GLYCOSYLTRANSFERASE FTSW-RELATED"/>
    <property type="match status" value="1"/>
</dbReference>
<keyword evidence="13" id="KW-0961">Cell wall biogenesis/degradation</keyword>
<evidence type="ECO:0000256" key="19">
    <source>
        <dbReference type="ARBA" id="ARBA00044770"/>
    </source>
</evidence>
<organism evidence="22 23">
    <name type="scientific">Candidatus Magasanikbacteria bacterium RIFOXYD1_FULL_40_23</name>
    <dbReference type="NCBI Taxonomy" id="1798705"/>
    <lineage>
        <taxon>Bacteria</taxon>
        <taxon>Candidatus Magasanikiibacteriota</taxon>
    </lineage>
</organism>
<feature type="transmembrane region" description="Helical" evidence="21">
    <location>
        <begin position="105"/>
        <end position="128"/>
    </location>
</feature>
<feature type="transmembrane region" description="Helical" evidence="21">
    <location>
        <begin position="12"/>
        <end position="30"/>
    </location>
</feature>
<proteinExistence type="inferred from homology"/>
<evidence type="ECO:0000256" key="20">
    <source>
        <dbReference type="ARBA" id="ARBA00049902"/>
    </source>
</evidence>
<evidence type="ECO:0000256" key="8">
    <source>
        <dbReference type="ARBA" id="ARBA00022960"/>
    </source>
</evidence>
<keyword evidence="7 21" id="KW-0812">Transmembrane</keyword>
<dbReference type="GO" id="GO:0008955">
    <property type="term" value="F:peptidoglycan glycosyltransferase activity"/>
    <property type="evidence" value="ECO:0007669"/>
    <property type="project" value="UniProtKB-EC"/>
</dbReference>
<feature type="transmembrane region" description="Helical" evidence="21">
    <location>
        <begin position="188"/>
        <end position="208"/>
    </location>
</feature>
<comment type="catalytic activity">
    <reaction evidence="20">
        <text>[GlcNAc-(1-&gt;4)-Mur2Ac(oyl-L-Ala-gamma-D-Glu-L-Lys-D-Ala-D-Ala)](n)-di-trans,octa-cis-undecaprenyl diphosphate + beta-D-GlcNAc-(1-&gt;4)-Mur2Ac(oyl-L-Ala-gamma-D-Glu-L-Lys-D-Ala-D-Ala)-di-trans,octa-cis-undecaprenyl diphosphate = [GlcNAc-(1-&gt;4)-Mur2Ac(oyl-L-Ala-gamma-D-Glu-L-Lys-D-Ala-D-Ala)](n+1)-di-trans,octa-cis-undecaprenyl diphosphate + di-trans,octa-cis-undecaprenyl diphosphate + H(+)</text>
        <dbReference type="Rhea" id="RHEA:23708"/>
        <dbReference type="Rhea" id="RHEA-COMP:9602"/>
        <dbReference type="Rhea" id="RHEA-COMP:9603"/>
        <dbReference type="ChEBI" id="CHEBI:15378"/>
        <dbReference type="ChEBI" id="CHEBI:58405"/>
        <dbReference type="ChEBI" id="CHEBI:60033"/>
        <dbReference type="ChEBI" id="CHEBI:78435"/>
        <dbReference type="EC" id="2.4.99.28"/>
    </reaction>
</comment>
<evidence type="ECO:0000256" key="7">
    <source>
        <dbReference type="ARBA" id="ARBA00022692"/>
    </source>
</evidence>
<comment type="subcellular location">
    <subcellularLocation>
        <location evidence="1">Cell membrane</location>
        <topology evidence="1">Multi-pass membrane protein</topology>
    </subcellularLocation>
</comment>
<evidence type="ECO:0000256" key="3">
    <source>
        <dbReference type="ARBA" id="ARBA00022475"/>
    </source>
</evidence>
<dbReference type="Proteomes" id="UP000176634">
    <property type="component" value="Unassembled WGS sequence"/>
</dbReference>
<name>A0A1F6P9M1_9BACT</name>
<dbReference type="AlphaFoldDB" id="A0A1F6P9M1"/>
<protein>
    <recommendedName>
        <fullName evidence="17">Probable peptidoglycan glycosyltransferase FtsW</fullName>
        <ecNumber evidence="19">2.4.99.28</ecNumber>
    </recommendedName>
    <alternativeName>
        <fullName evidence="18">Cell division protein FtsW</fullName>
    </alternativeName>
    <alternativeName>
        <fullName evidence="15">Cell wall polymerase</fullName>
    </alternativeName>
    <alternativeName>
        <fullName evidence="14">Peptidoglycan polymerase</fullName>
    </alternativeName>
</protein>